<keyword evidence="3 6" id="KW-0808">Transferase</keyword>
<dbReference type="STRING" id="647171.MetfoDRAFT_0411"/>
<dbReference type="EMBL" id="AGJL01000007">
    <property type="protein sequence ID" value="EHP88519.1"/>
    <property type="molecule type" value="Genomic_DNA"/>
</dbReference>
<evidence type="ECO:0000259" key="5">
    <source>
        <dbReference type="Pfam" id="PF00535"/>
    </source>
</evidence>
<dbReference type="GO" id="GO:0016757">
    <property type="term" value="F:glycosyltransferase activity"/>
    <property type="evidence" value="ECO:0007669"/>
    <property type="project" value="UniProtKB-KW"/>
</dbReference>
<dbReference type="Proteomes" id="UP000003706">
    <property type="component" value="Unassembled WGS sequence"/>
</dbReference>
<evidence type="ECO:0000256" key="3">
    <source>
        <dbReference type="ARBA" id="ARBA00022679"/>
    </source>
</evidence>
<evidence type="ECO:0000256" key="1">
    <source>
        <dbReference type="ARBA" id="ARBA00006739"/>
    </source>
</evidence>
<dbReference type="InterPro" id="IPR029044">
    <property type="entry name" value="Nucleotide-diphossugar_trans"/>
</dbReference>
<dbReference type="RefSeq" id="WP_007043857.1">
    <property type="nucleotide sequence ID" value="NZ_AGJL01000007.1"/>
</dbReference>
<evidence type="ECO:0000313" key="7">
    <source>
        <dbReference type="Proteomes" id="UP000003706"/>
    </source>
</evidence>
<comment type="similarity">
    <text evidence="1">Belongs to the glycosyltransferase 2 family.</text>
</comment>
<keyword evidence="4" id="KW-0472">Membrane</keyword>
<accession>H1KX88</accession>
<dbReference type="PANTHER" id="PTHR43179:SF12">
    <property type="entry name" value="GALACTOFURANOSYLTRANSFERASE GLFT2"/>
    <property type="match status" value="1"/>
</dbReference>
<dbReference type="PATRIC" id="fig|647171.4.peg.407"/>
<keyword evidence="7" id="KW-1185">Reference proteome</keyword>
<gene>
    <name evidence="6" type="ORF">MetfoDRAFT_0411</name>
</gene>
<dbReference type="OrthoDB" id="64615at2157"/>
<dbReference type="CDD" id="cd04186">
    <property type="entry name" value="GT_2_like_c"/>
    <property type="match status" value="1"/>
</dbReference>
<dbReference type="Pfam" id="PF00535">
    <property type="entry name" value="Glycos_transf_2"/>
    <property type="match status" value="1"/>
</dbReference>
<feature type="transmembrane region" description="Helical" evidence="4">
    <location>
        <begin position="257"/>
        <end position="276"/>
    </location>
</feature>
<keyword evidence="4" id="KW-1133">Transmembrane helix</keyword>
<evidence type="ECO:0000313" key="6">
    <source>
        <dbReference type="EMBL" id="EHP88519.1"/>
    </source>
</evidence>
<evidence type="ECO:0000256" key="4">
    <source>
        <dbReference type="SAM" id="Phobius"/>
    </source>
</evidence>
<dbReference type="Gene3D" id="3.90.550.10">
    <property type="entry name" value="Spore Coat Polysaccharide Biosynthesis Protein SpsA, Chain A"/>
    <property type="match status" value="1"/>
</dbReference>
<comment type="caution">
    <text evidence="6">The sequence shown here is derived from an EMBL/GenBank/DDBJ whole genome shotgun (WGS) entry which is preliminary data.</text>
</comment>
<organism evidence="6 7">
    <name type="scientific">Methanotorris formicicus Mc-S-70</name>
    <dbReference type="NCBI Taxonomy" id="647171"/>
    <lineage>
        <taxon>Archaea</taxon>
        <taxon>Methanobacteriati</taxon>
        <taxon>Methanobacteriota</taxon>
        <taxon>Methanomada group</taxon>
        <taxon>Methanococci</taxon>
        <taxon>Methanococcales</taxon>
        <taxon>Methanocaldococcaceae</taxon>
        <taxon>Methanotorris</taxon>
    </lineage>
</organism>
<dbReference type="SUPFAM" id="SSF53448">
    <property type="entry name" value="Nucleotide-diphospho-sugar transferases"/>
    <property type="match status" value="1"/>
</dbReference>
<dbReference type="AlphaFoldDB" id="H1KX88"/>
<evidence type="ECO:0000256" key="2">
    <source>
        <dbReference type="ARBA" id="ARBA00022676"/>
    </source>
</evidence>
<proteinExistence type="inferred from homology"/>
<keyword evidence="2" id="KW-0328">Glycosyltransferase</keyword>
<name>H1KX88_9EURY</name>
<reference evidence="6 7" key="1">
    <citation type="submission" date="2011-09" db="EMBL/GenBank/DDBJ databases">
        <title>The draft genome of Methanotorris formicicus Mc-S-70.</title>
        <authorList>
            <consortium name="US DOE Joint Genome Institute (JGI-PGF)"/>
            <person name="Lucas S."/>
            <person name="Han J."/>
            <person name="Lapidus A."/>
            <person name="Cheng J.-F."/>
            <person name="Goodwin L."/>
            <person name="Pitluck S."/>
            <person name="Peters L."/>
            <person name="Land M.L."/>
            <person name="Hauser L."/>
            <person name="Sieprawska-Lupa M."/>
            <person name="Takai K."/>
            <person name="Miyazaki J."/>
            <person name="Whitman W."/>
            <person name="Woyke T.J."/>
        </authorList>
    </citation>
    <scope>NUCLEOTIDE SEQUENCE [LARGE SCALE GENOMIC DNA]</scope>
    <source>
        <strain evidence="6 7">Mc-S-70</strain>
    </source>
</reference>
<keyword evidence="4" id="KW-0812">Transmembrane</keyword>
<feature type="domain" description="Glycosyltransferase 2-like" evidence="5">
    <location>
        <begin position="8"/>
        <end position="180"/>
    </location>
</feature>
<dbReference type="PANTHER" id="PTHR43179">
    <property type="entry name" value="RHAMNOSYLTRANSFERASE WBBL"/>
    <property type="match status" value="1"/>
</dbReference>
<protein>
    <submittedName>
        <fullName evidence="6">Glycosyl transferase family 2</fullName>
    </submittedName>
</protein>
<sequence>MDKNPLVSVVIPTHNRKKHVERLINSILENIYKNIEMIVVDDASTDGTYEYLKEKFGSLTNFKIVRNNKNLLLAGSRNKGISLSKGELIFLIDDDNVLDKNCIENLVKVITSDNKIGMVGPIMYYWKDKKRIWWAGTKRNMITSRTYFIGRDLPLPNEEIWETDDFPNAFMVKREVIEEVGVFDEKIFAIQYDEADFGIRVRQNGYKCLVVKNAIIYHDMSLPEEMDKDRQFHVYDEKRAYYMGRNRIIFHKKYSKWWQFLIFILVFNWLVMGYYLKVILSESKKPFKERLKIAKAYIKGIFAI</sequence>
<dbReference type="InterPro" id="IPR001173">
    <property type="entry name" value="Glyco_trans_2-like"/>
</dbReference>